<accession>A0ABM9ML94</accession>
<protein>
    <submittedName>
        <fullName evidence="1">Uncharacterized protein</fullName>
    </submittedName>
</protein>
<name>A0ABM9ML94_9LACO</name>
<sequence length="47" mass="5121">MKNKFSLNTKMMLGKNSAIVNNSLANNAKSLQASFFMKREANSVSPG</sequence>
<organism evidence="1 2">
    <name type="scientific">Fructobacillus tropaeoli</name>
    <dbReference type="NCBI Taxonomy" id="709323"/>
    <lineage>
        <taxon>Bacteria</taxon>
        <taxon>Bacillati</taxon>
        <taxon>Bacillota</taxon>
        <taxon>Bacilli</taxon>
        <taxon>Lactobacillales</taxon>
        <taxon>Lactobacillaceae</taxon>
        <taxon>Fructobacillus</taxon>
    </lineage>
</organism>
<dbReference type="EMBL" id="CAUZLT010000001">
    <property type="protein sequence ID" value="CAK1224151.1"/>
    <property type="molecule type" value="Genomic_DNA"/>
</dbReference>
<proteinExistence type="predicted"/>
<evidence type="ECO:0000313" key="2">
    <source>
        <dbReference type="Proteomes" id="UP001314262"/>
    </source>
</evidence>
<dbReference type="RefSeq" id="WP_168778350.1">
    <property type="nucleotide sequence ID" value="NZ_BOJU01000002.1"/>
</dbReference>
<comment type="caution">
    <text evidence="1">The sequence shown here is derived from an EMBL/GenBank/DDBJ whole genome shotgun (WGS) entry which is preliminary data.</text>
</comment>
<keyword evidence="2" id="KW-1185">Reference proteome</keyword>
<reference evidence="1 2" key="1">
    <citation type="submission" date="2023-10" db="EMBL/GenBank/DDBJ databases">
        <authorList>
            <person name="Botero Cardona J."/>
        </authorList>
    </citation>
    <scope>NUCLEOTIDE SEQUENCE [LARGE SCALE GENOMIC DNA]</scope>
    <source>
        <strain evidence="1 2">R-53137</strain>
    </source>
</reference>
<evidence type="ECO:0000313" key="1">
    <source>
        <dbReference type="EMBL" id="CAK1224151.1"/>
    </source>
</evidence>
<dbReference type="Proteomes" id="UP001314262">
    <property type="component" value="Unassembled WGS sequence"/>
</dbReference>
<gene>
    <name evidence="1" type="ORF">R53137_KAKDMLNK_00035</name>
</gene>